<feature type="transmembrane region" description="Helical" evidence="6">
    <location>
        <begin position="55"/>
        <end position="75"/>
    </location>
</feature>
<evidence type="ECO:0000256" key="3">
    <source>
        <dbReference type="ARBA" id="ARBA00022692"/>
    </source>
</evidence>
<feature type="domain" description="Major facilitator superfamily (MFS) profile" evidence="7">
    <location>
        <begin position="21"/>
        <end position="430"/>
    </location>
</feature>
<keyword evidence="4 6" id="KW-1133">Transmembrane helix</keyword>
<feature type="transmembrane region" description="Helical" evidence="6">
    <location>
        <begin position="145"/>
        <end position="168"/>
    </location>
</feature>
<evidence type="ECO:0000256" key="1">
    <source>
        <dbReference type="ARBA" id="ARBA00004141"/>
    </source>
</evidence>
<dbReference type="GO" id="GO:0016020">
    <property type="term" value="C:membrane"/>
    <property type="evidence" value="ECO:0007669"/>
    <property type="project" value="UniProtKB-SubCell"/>
</dbReference>
<dbReference type="Gene3D" id="1.20.1250.20">
    <property type="entry name" value="MFS general substrate transporter like domains"/>
    <property type="match status" value="2"/>
</dbReference>
<comment type="subcellular location">
    <subcellularLocation>
        <location evidence="1">Membrane</location>
        <topology evidence="1">Multi-pass membrane protein</topology>
    </subcellularLocation>
</comment>
<dbReference type="OrthoDB" id="5441967at2"/>
<keyword evidence="9" id="KW-1185">Reference proteome</keyword>
<keyword evidence="3 6" id="KW-0812">Transmembrane</keyword>
<dbReference type="PROSITE" id="PS50850">
    <property type="entry name" value="MFS"/>
    <property type="match status" value="1"/>
</dbReference>
<feature type="transmembrane region" description="Helical" evidence="6">
    <location>
        <begin position="87"/>
        <end position="104"/>
    </location>
</feature>
<keyword evidence="5 6" id="KW-0472">Membrane</keyword>
<dbReference type="InterPro" id="IPR020846">
    <property type="entry name" value="MFS_dom"/>
</dbReference>
<reference evidence="8" key="1">
    <citation type="submission" date="2016-01" db="EMBL/GenBank/DDBJ databases">
        <authorList>
            <person name="Peeters C."/>
        </authorList>
    </citation>
    <scope>NUCLEOTIDE SEQUENCE</scope>
    <source>
        <strain evidence="8">LMG 29321</strain>
    </source>
</reference>
<dbReference type="InterPro" id="IPR036259">
    <property type="entry name" value="MFS_trans_sf"/>
</dbReference>
<feature type="transmembrane region" description="Helical" evidence="6">
    <location>
        <begin position="315"/>
        <end position="332"/>
    </location>
</feature>
<gene>
    <name evidence="8" type="ORF">AWB78_06445</name>
</gene>
<dbReference type="InterPro" id="IPR011701">
    <property type="entry name" value="MFS"/>
</dbReference>
<dbReference type="FunFam" id="1.20.1250.20:FF:000018">
    <property type="entry name" value="MFS transporter permease"/>
    <property type="match status" value="1"/>
</dbReference>
<evidence type="ECO:0000259" key="7">
    <source>
        <dbReference type="PROSITE" id="PS50850"/>
    </source>
</evidence>
<sequence>MKSAIPLSPDDALFRKITRRIVPFLFVCYVINFIDRVNIGFAKLQFLQDLKLNDAVYGMAAGIFFVSYMAFEVPSNLMLARIGVRKTLMRIMFLWGLFTVMLMFTKSATMLYVLRFLLGAAEAGFFPGIILYLTYWFPDARRGRVTSLFVIAIPLAGVIGGPLSGGIMSHFDTAMGLRGWQWLFLIEGVPAMMLGIMALFFLDDHPKDAKWLTPAERTRVMAALAADSTNGAKEGAHGSMRDALRNPRLYLLAFIYFTIFMGLNAVSFWIPSIIRQAGVQNIGTIGLISGGISVCTAIGTLLAGYSSDRHGERRWHVAGSGFAVAAAFLLLPAAAGSIPLTVCCLAVASVGLYANLATFWTIPPTYLRGDSAAGGIAMITALGAIGGVLSPNIVGMLKEATGSLYSGLAVIASIIIIGMITLLCALPSPQREAARAARMSAMK</sequence>
<name>A0A158E823_9BURK</name>
<evidence type="ECO:0000256" key="2">
    <source>
        <dbReference type="ARBA" id="ARBA00022448"/>
    </source>
</evidence>
<dbReference type="SUPFAM" id="SSF103473">
    <property type="entry name" value="MFS general substrate transporter"/>
    <property type="match status" value="1"/>
</dbReference>
<dbReference type="RefSeq" id="WP_062610565.1">
    <property type="nucleotide sequence ID" value="NZ_FCOX02000051.1"/>
</dbReference>
<keyword evidence="2" id="KW-0813">Transport</keyword>
<feature type="transmembrane region" description="Helical" evidence="6">
    <location>
        <begin position="405"/>
        <end position="426"/>
    </location>
</feature>
<feature type="transmembrane region" description="Helical" evidence="6">
    <location>
        <begin position="180"/>
        <end position="202"/>
    </location>
</feature>
<evidence type="ECO:0000256" key="5">
    <source>
        <dbReference type="ARBA" id="ARBA00023136"/>
    </source>
</evidence>
<evidence type="ECO:0000313" key="9">
    <source>
        <dbReference type="Proteomes" id="UP000071859"/>
    </source>
</evidence>
<dbReference type="GO" id="GO:0022857">
    <property type="term" value="F:transmembrane transporter activity"/>
    <property type="evidence" value="ECO:0007669"/>
    <property type="project" value="InterPro"/>
</dbReference>
<evidence type="ECO:0000256" key="6">
    <source>
        <dbReference type="SAM" id="Phobius"/>
    </source>
</evidence>
<feature type="transmembrane region" description="Helical" evidence="6">
    <location>
        <begin position="110"/>
        <end position="133"/>
    </location>
</feature>
<organism evidence="8 9">
    <name type="scientific">Caballeronia calidae</name>
    <dbReference type="NCBI Taxonomy" id="1777139"/>
    <lineage>
        <taxon>Bacteria</taxon>
        <taxon>Pseudomonadati</taxon>
        <taxon>Pseudomonadota</taxon>
        <taxon>Betaproteobacteria</taxon>
        <taxon>Burkholderiales</taxon>
        <taxon>Burkholderiaceae</taxon>
        <taxon>Caballeronia</taxon>
    </lineage>
</organism>
<evidence type="ECO:0000256" key="4">
    <source>
        <dbReference type="ARBA" id="ARBA00022989"/>
    </source>
</evidence>
<dbReference type="AlphaFoldDB" id="A0A158E823"/>
<comment type="caution">
    <text evidence="8">The sequence shown here is derived from an EMBL/GenBank/DDBJ whole genome shotgun (WGS) entry which is preliminary data.</text>
</comment>
<feature type="transmembrane region" description="Helical" evidence="6">
    <location>
        <begin position="372"/>
        <end position="393"/>
    </location>
</feature>
<dbReference type="PANTHER" id="PTHR43791:SF36">
    <property type="entry name" value="TRANSPORTER, PUTATIVE (AFU_ORTHOLOGUE AFUA_6G08340)-RELATED"/>
    <property type="match status" value="1"/>
</dbReference>
<dbReference type="Pfam" id="PF07690">
    <property type="entry name" value="MFS_1"/>
    <property type="match status" value="1"/>
</dbReference>
<proteinExistence type="predicted"/>
<protein>
    <submittedName>
        <fullName evidence="8">Major facilitator transporter</fullName>
    </submittedName>
</protein>
<feature type="transmembrane region" description="Helical" evidence="6">
    <location>
        <begin position="249"/>
        <end position="270"/>
    </location>
</feature>
<dbReference type="PANTHER" id="PTHR43791">
    <property type="entry name" value="PERMEASE-RELATED"/>
    <property type="match status" value="1"/>
</dbReference>
<dbReference type="EMBL" id="FCOX02000051">
    <property type="protein sequence ID" value="SAL02860.1"/>
    <property type="molecule type" value="Genomic_DNA"/>
</dbReference>
<dbReference type="Proteomes" id="UP000071859">
    <property type="component" value="Unassembled WGS sequence"/>
</dbReference>
<feature type="transmembrane region" description="Helical" evidence="6">
    <location>
        <begin position="338"/>
        <end position="360"/>
    </location>
</feature>
<accession>A0A158E823</accession>
<dbReference type="CDD" id="cd17319">
    <property type="entry name" value="MFS_ExuT_GudP_like"/>
    <property type="match status" value="1"/>
</dbReference>
<feature type="transmembrane region" description="Helical" evidence="6">
    <location>
        <begin position="21"/>
        <end position="43"/>
    </location>
</feature>
<feature type="transmembrane region" description="Helical" evidence="6">
    <location>
        <begin position="282"/>
        <end position="303"/>
    </location>
</feature>
<evidence type="ECO:0000313" key="8">
    <source>
        <dbReference type="EMBL" id="SAL02860.1"/>
    </source>
</evidence>